<reference evidence="1 2" key="2">
    <citation type="journal article" date="2010" name="Nucleic Acids Res.">
        <title>BeetleBase in 2010: revisions to provide comprehensive genomic information for Tribolium castaneum.</title>
        <authorList>
            <person name="Kim H.S."/>
            <person name="Murphy T."/>
            <person name="Xia J."/>
            <person name="Caragea D."/>
            <person name="Park Y."/>
            <person name="Beeman R.W."/>
            <person name="Lorenzen M.D."/>
            <person name="Butcher S."/>
            <person name="Manak J.R."/>
            <person name="Brown S.J."/>
        </authorList>
    </citation>
    <scope>GENOME REANNOTATION</scope>
    <source>
        <strain evidence="1 2">Georgia GA2</strain>
    </source>
</reference>
<dbReference type="Proteomes" id="UP000007266">
    <property type="component" value="Linkage group 7"/>
</dbReference>
<proteinExistence type="predicted"/>
<protein>
    <submittedName>
        <fullName evidence="1">Uncharacterized protein</fullName>
    </submittedName>
</protein>
<accession>D6WS67</accession>
<evidence type="ECO:0000313" key="1">
    <source>
        <dbReference type="EMBL" id="EFA07090.1"/>
    </source>
</evidence>
<gene>
    <name evidence="1" type="primary">GLEAN_10080</name>
    <name evidence="1" type="ORF">TcasGA2_TC010080</name>
</gene>
<dbReference type="InParanoid" id="D6WS67"/>
<dbReference type="EMBL" id="KQ971354">
    <property type="protein sequence ID" value="EFA07090.1"/>
    <property type="molecule type" value="Genomic_DNA"/>
</dbReference>
<reference evidence="1 2" key="1">
    <citation type="journal article" date="2008" name="Nature">
        <title>The genome of the model beetle and pest Tribolium castaneum.</title>
        <authorList>
            <consortium name="Tribolium Genome Sequencing Consortium"/>
            <person name="Richards S."/>
            <person name="Gibbs R.A."/>
            <person name="Weinstock G.M."/>
            <person name="Brown S.J."/>
            <person name="Denell R."/>
            <person name="Beeman R.W."/>
            <person name="Gibbs R."/>
            <person name="Beeman R.W."/>
            <person name="Brown S.J."/>
            <person name="Bucher G."/>
            <person name="Friedrich M."/>
            <person name="Grimmelikhuijzen C.J."/>
            <person name="Klingler M."/>
            <person name="Lorenzen M."/>
            <person name="Richards S."/>
            <person name="Roth S."/>
            <person name="Schroder R."/>
            <person name="Tautz D."/>
            <person name="Zdobnov E.M."/>
            <person name="Muzny D."/>
            <person name="Gibbs R.A."/>
            <person name="Weinstock G.M."/>
            <person name="Attaway T."/>
            <person name="Bell S."/>
            <person name="Buhay C.J."/>
            <person name="Chandrabose M.N."/>
            <person name="Chavez D."/>
            <person name="Clerk-Blankenburg K.P."/>
            <person name="Cree A."/>
            <person name="Dao M."/>
            <person name="Davis C."/>
            <person name="Chacko J."/>
            <person name="Dinh H."/>
            <person name="Dugan-Rocha S."/>
            <person name="Fowler G."/>
            <person name="Garner T.T."/>
            <person name="Garnes J."/>
            <person name="Gnirke A."/>
            <person name="Hawes A."/>
            <person name="Hernandez J."/>
            <person name="Hines S."/>
            <person name="Holder M."/>
            <person name="Hume J."/>
            <person name="Jhangiani S.N."/>
            <person name="Joshi V."/>
            <person name="Khan Z.M."/>
            <person name="Jackson L."/>
            <person name="Kovar C."/>
            <person name="Kowis A."/>
            <person name="Lee S."/>
            <person name="Lewis L.R."/>
            <person name="Margolis J."/>
            <person name="Morgan M."/>
            <person name="Nazareth L.V."/>
            <person name="Nguyen N."/>
            <person name="Okwuonu G."/>
            <person name="Parker D."/>
            <person name="Richards S."/>
            <person name="Ruiz S.J."/>
            <person name="Santibanez J."/>
            <person name="Savard J."/>
            <person name="Scherer S.E."/>
            <person name="Schneider B."/>
            <person name="Sodergren E."/>
            <person name="Tautz D."/>
            <person name="Vattahil S."/>
            <person name="Villasana D."/>
            <person name="White C.S."/>
            <person name="Wright R."/>
            <person name="Park Y."/>
            <person name="Beeman R.W."/>
            <person name="Lord J."/>
            <person name="Oppert B."/>
            <person name="Lorenzen M."/>
            <person name="Brown S."/>
            <person name="Wang L."/>
            <person name="Savard J."/>
            <person name="Tautz D."/>
            <person name="Richards S."/>
            <person name="Weinstock G."/>
            <person name="Gibbs R.A."/>
            <person name="Liu Y."/>
            <person name="Worley K."/>
            <person name="Weinstock G."/>
            <person name="Elsik C.G."/>
            <person name="Reese J.T."/>
            <person name="Elhaik E."/>
            <person name="Landan G."/>
            <person name="Graur D."/>
            <person name="Arensburger P."/>
            <person name="Atkinson P."/>
            <person name="Beeman R.W."/>
            <person name="Beidler J."/>
            <person name="Brown S.J."/>
            <person name="Demuth J.P."/>
            <person name="Drury D.W."/>
            <person name="Du Y.Z."/>
            <person name="Fujiwara H."/>
            <person name="Lorenzen M."/>
            <person name="Maselli V."/>
            <person name="Osanai M."/>
            <person name="Park Y."/>
            <person name="Robertson H.M."/>
            <person name="Tu Z."/>
            <person name="Wang J.J."/>
            <person name="Wang S."/>
            <person name="Richards S."/>
            <person name="Song H."/>
            <person name="Zhang L."/>
            <person name="Sodergren E."/>
            <person name="Werner D."/>
            <person name="Stanke M."/>
            <person name="Morgenstern B."/>
            <person name="Solovyev V."/>
            <person name="Kosarev P."/>
            <person name="Brown G."/>
            <person name="Chen H.C."/>
            <person name="Ermolaeva O."/>
            <person name="Hlavina W."/>
            <person name="Kapustin Y."/>
            <person name="Kiryutin B."/>
            <person name="Kitts P."/>
            <person name="Maglott D."/>
            <person name="Pruitt K."/>
            <person name="Sapojnikov V."/>
            <person name="Souvorov A."/>
            <person name="Mackey A.J."/>
            <person name="Waterhouse R.M."/>
            <person name="Wyder S."/>
            <person name="Zdobnov E.M."/>
            <person name="Zdobnov E.M."/>
            <person name="Wyder S."/>
            <person name="Kriventseva E.V."/>
            <person name="Kadowaki T."/>
            <person name="Bork P."/>
            <person name="Aranda M."/>
            <person name="Bao R."/>
            <person name="Beermann A."/>
            <person name="Berns N."/>
            <person name="Bolognesi R."/>
            <person name="Bonneton F."/>
            <person name="Bopp D."/>
            <person name="Brown S.J."/>
            <person name="Bucher G."/>
            <person name="Butts T."/>
            <person name="Chaumot A."/>
            <person name="Denell R.E."/>
            <person name="Ferrier D.E."/>
            <person name="Friedrich M."/>
            <person name="Gordon C.M."/>
            <person name="Jindra M."/>
            <person name="Klingler M."/>
            <person name="Lan Q."/>
            <person name="Lattorff H.M."/>
            <person name="Laudet V."/>
            <person name="von Levetsow C."/>
            <person name="Liu Z."/>
            <person name="Lutz R."/>
            <person name="Lynch J.A."/>
            <person name="da Fonseca R.N."/>
            <person name="Posnien N."/>
            <person name="Reuter R."/>
            <person name="Roth S."/>
            <person name="Savard J."/>
            <person name="Schinko J.B."/>
            <person name="Schmitt C."/>
            <person name="Schoppmeier M."/>
            <person name="Schroder R."/>
            <person name="Shippy T.D."/>
            <person name="Simonnet F."/>
            <person name="Marques-Souza H."/>
            <person name="Tautz D."/>
            <person name="Tomoyasu Y."/>
            <person name="Trauner J."/>
            <person name="Van der Zee M."/>
            <person name="Vervoort M."/>
            <person name="Wittkopp N."/>
            <person name="Wimmer E.A."/>
            <person name="Yang X."/>
            <person name="Jones A.K."/>
            <person name="Sattelle D.B."/>
            <person name="Ebert P.R."/>
            <person name="Nelson D."/>
            <person name="Scott J.G."/>
            <person name="Beeman R.W."/>
            <person name="Muthukrishnan S."/>
            <person name="Kramer K.J."/>
            <person name="Arakane Y."/>
            <person name="Beeman R.W."/>
            <person name="Zhu Q."/>
            <person name="Hogenkamp D."/>
            <person name="Dixit R."/>
            <person name="Oppert B."/>
            <person name="Jiang H."/>
            <person name="Zou Z."/>
            <person name="Marshall J."/>
            <person name="Elpidina E."/>
            <person name="Vinokurov K."/>
            <person name="Oppert C."/>
            <person name="Zou Z."/>
            <person name="Evans J."/>
            <person name="Lu Z."/>
            <person name="Zhao P."/>
            <person name="Sumathipala N."/>
            <person name="Altincicek B."/>
            <person name="Vilcinskas A."/>
            <person name="Williams M."/>
            <person name="Hultmark D."/>
            <person name="Hetru C."/>
            <person name="Jiang H."/>
            <person name="Grimmelikhuijzen C.J."/>
            <person name="Hauser F."/>
            <person name="Cazzamali G."/>
            <person name="Williamson M."/>
            <person name="Park Y."/>
            <person name="Li B."/>
            <person name="Tanaka Y."/>
            <person name="Predel R."/>
            <person name="Neupert S."/>
            <person name="Schachtner J."/>
            <person name="Verleyen P."/>
            <person name="Raible F."/>
            <person name="Bork P."/>
            <person name="Friedrich M."/>
            <person name="Walden K.K."/>
            <person name="Robertson H.M."/>
            <person name="Angeli S."/>
            <person name="Foret S."/>
            <person name="Bucher G."/>
            <person name="Schuetz S."/>
            <person name="Maleszka R."/>
            <person name="Wimmer E.A."/>
            <person name="Beeman R.W."/>
            <person name="Lorenzen M."/>
            <person name="Tomoyasu Y."/>
            <person name="Miller S.C."/>
            <person name="Grossmann D."/>
            <person name="Bucher G."/>
        </authorList>
    </citation>
    <scope>NUCLEOTIDE SEQUENCE [LARGE SCALE GENOMIC DNA]</scope>
    <source>
        <strain evidence="1 2">Georgia GA2</strain>
    </source>
</reference>
<sequence length="455" mass="51230">MAFDQAARTRTEAGALLMECLCVFHRLYPPEGTYFIIKCIYLQGRKSFKCRKRRSKDALVNTEPTLPKARNVTLITKTKIQKIPLINVRFYPVSRHGYLRKHPEKQPGCHYMLNVPIDPPFRCTRGPSRGKRRCCRPEFHPNITSEANNGHKVQDRIVDFSIKSPQTTQTELIRTLASTQCPSNGFLNISGRSGGSAVFGIEVQCRVKRTFIDWRCNMKNSPVHRKHSHAKAIISAVGFPDNVLVFGIGPFQGSERYQRCCSTIPELNTLIIARSGMEPCAHMVPVGFLRSRLSAPSSEDQTEPPQTVRKTSIATIVPSVIIVKKINGRERSVNHLIVDNIIVKVVIVSPCEKTIGRIACGNGCVIRTPPLVSSRSQRTFGVAEQKEGRCVSPLMLHCVQRTARPVITFTSHHRCETEFPPPSPPPLPSSFFSRRQLGTAIDVRNDRFLEPRRFR</sequence>
<evidence type="ECO:0000313" key="2">
    <source>
        <dbReference type="Proteomes" id="UP000007266"/>
    </source>
</evidence>
<keyword evidence="2" id="KW-1185">Reference proteome</keyword>
<name>D6WS67_TRICA</name>
<dbReference type="HOGENOM" id="CLU_601784_0_0_1"/>
<dbReference type="AlphaFoldDB" id="D6WS67"/>
<organism evidence="1 2">
    <name type="scientific">Tribolium castaneum</name>
    <name type="common">Red flour beetle</name>
    <dbReference type="NCBI Taxonomy" id="7070"/>
    <lineage>
        <taxon>Eukaryota</taxon>
        <taxon>Metazoa</taxon>
        <taxon>Ecdysozoa</taxon>
        <taxon>Arthropoda</taxon>
        <taxon>Hexapoda</taxon>
        <taxon>Insecta</taxon>
        <taxon>Pterygota</taxon>
        <taxon>Neoptera</taxon>
        <taxon>Endopterygota</taxon>
        <taxon>Coleoptera</taxon>
        <taxon>Polyphaga</taxon>
        <taxon>Cucujiformia</taxon>
        <taxon>Tenebrionidae</taxon>
        <taxon>Tenebrionidae incertae sedis</taxon>
        <taxon>Tribolium</taxon>
    </lineage>
</organism>